<reference evidence="2" key="1">
    <citation type="submission" date="2021-02" db="EMBL/GenBank/DDBJ databases">
        <authorList>
            <person name="Nowell W R."/>
        </authorList>
    </citation>
    <scope>NUCLEOTIDE SEQUENCE</scope>
</reference>
<comment type="caution">
    <text evidence="2">The sequence shown here is derived from an EMBL/GenBank/DDBJ whole genome shotgun (WGS) entry which is preliminary data.</text>
</comment>
<dbReference type="SUPFAM" id="SSF51445">
    <property type="entry name" value="(Trans)glycosidases"/>
    <property type="match status" value="1"/>
</dbReference>
<evidence type="ECO:0000313" key="4">
    <source>
        <dbReference type="EMBL" id="CAF5143763.1"/>
    </source>
</evidence>
<name>A0A8S3CSN2_9BILA</name>
<proteinExistence type="predicted"/>
<accession>A0A8S3CSN2</accession>
<protein>
    <submittedName>
        <fullName evidence="2">Uncharacterized protein</fullName>
    </submittedName>
</protein>
<dbReference type="EMBL" id="CAJOBJ010280875">
    <property type="protein sequence ID" value="CAF5143763.1"/>
    <property type="molecule type" value="Genomic_DNA"/>
</dbReference>
<dbReference type="EMBL" id="CAJOBJ010180723">
    <property type="protein sequence ID" value="CAF4917044.1"/>
    <property type="molecule type" value="Genomic_DNA"/>
</dbReference>
<evidence type="ECO:0000313" key="3">
    <source>
        <dbReference type="EMBL" id="CAF5058879.1"/>
    </source>
</evidence>
<dbReference type="EMBL" id="CAJOBH010076982">
    <property type="protein sequence ID" value="CAF4499098.1"/>
    <property type="molecule type" value="Genomic_DNA"/>
</dbReference>
<dbReference type="Gene3D" id="3.20.20.80">
    <property type="entry name" value="Glycosidases"/>
    <property type="match status" value="1"/>
</dbReference>
<sequence>DRKYKIWPARKYITESIKYLINEFHIDGIRFDAANQIANDEFLTILVQETKQAVRE</sequence>
<dbReference type="AlphaFoldDB" id="A0A8S3CSN2"/>
<evidence type="ECO:0000313" key="1">
    <source>
        <dbReference type="EMBL" id="CAF4499098.1"/>
    </source>
</evidence>
<dbReference type="Proteomes" id="UP000681720">
    <property type="component" value="Unassembled WGS sequence"/>
</dbReference>
<feature type="non-terminal residue" evidence="2">
    <location>
        <position position="1"/>
    </location>
</feature>
<dbReference type="Proteomes" id="UP000681967">
    <property type="component" value="Unassembled WGS sequence"/>
</dbReference>
<organism evidence="2 5">
    <name type="scientific">Rotaria magnacalcarata</name>
    <dbReference type="NCBI Taxonomy" id="392030"/>
    <lineage>
        <taxon>Eukaryota</taxon>
        <taxon>Metazoa</taxon>
        <taxon>Spiralia</taxon>
        <taxon>Gnathifera</taxon>
        <taxon>Rotifera</taxon>
        <taxon>Eurotatoria</taxon>
        <taxon>Bdelloidea</taxon>
        <taxon>Philodinida</taxon>
        <taxon>Philodinidae</taxon>
        <taxon>Rotaria</taxon>
    </lineage>
</organism>
<evidence type="ECO:0000313" key="2">
    <source>
        <dbReference type="EMBL" id="CAF4917044.1"/>
    </source>
</evidence>
<dbReference type="EMBL" id="CAJOBH010227804">
    <property type="protein sequence ID" value="CAF5058879.1"/>
    <property type="molecule type" value="Genomic_DNA"/>
</dbReference>
<gene>
    <name evidence="1" type="ORF">BYL167_LOCUS35925</name>
    <name evidence="3" type="ORF">BYL167_LOCUS59006</name>
    <name evidence="2" type="ORF">GIL414_LOCUS52611</name>
    <name evidence="4" type="ORF">GIL414_LOCUS64639</name>
</gene>
<evidence type="ECO:0000313" key="5">
    <source>
        <dbReference type="Proteomes" id="UP000681720"/>
    </source>
</evidence>
<dbReference type="InterPro" id="IPR017853">
    <property type="entry name" value="GH"/>
</dbReference>